<feature type="chain" id="PRO_5020727212" description="Ephrin RBD domain-containing protein" evidence="8">
    <location>
        <begin position="22"/>
        <end position="360"/>
    </location>
</feature>
<keyword evidence="3 7" id="KW-0472">Membrane</keyword>
<accession>A0A4V6A6B5</accession>
<dbReference type="GO" id="GO:0005886">
    <property type="term" value="C:plasma membrane"/>
    <property type="evidence" value="ECO:0007669"/>
    <property type="project" value="TreeGrafter"/>
</dbReference>
<dbReference type="PRINTS" id="PR01347">
    <property type="entry name" value="EPHRIN"/>
</dbReference>
<dbReference type="GO" id="GO:0046875">
    <property type="term" value="F:ephrin receptor binding"/>
    <property type="evidence" value="ECO:0007669"/>
    <property type="project" value="TreeGrafter"/>
</dbReference>
<feature type="disulfide bond" evidence="6">
    <location>
        <begin position="87"/>
        <end position="151"/>
    </location>
</feature>
<dbReference type="STRING" id="34508.A0A4V6A6B5"/>
<dbReference type="InterPro" id="IPR031328">
    <property type="entry name" value="Ephrin"/>
</dbReference>
<evidence type="ECO:0000256" key="4">
    <source>
        <dbReference type="ARBA" id="ARBA00023157"/>
    </source>
</evidence>
<dbReference type="GO" id="GO:0048013">
    <property type="term" value="P:ephrin receptor signaling pathway"/>
    <property type="evidence" value="ECO:0007669"/>
    <property type="project" value="TreeGrafter"/>
</dbReference>
<comment type="similarity">
    <text evidence="6 7">Belongs to the ephrin family.</text>
</comment>
<dbReference type="OrthoDB" id="6250301at2759"/>
<dbReference type="PROSITE" id="PS51551">
    <property type="entry name" value="EPHRIN_RBD_2"/>
    <property type="match status" value="1"/>
</dbReference>
<dbReference type="Gene3D" id="2.60.40.420">
    <property type="entry name" value="Cupredoxins - blue copper proteins"/>
    <property type="match status" value="1"/>
</dbReference>
<dbReference type="InterPro" id="IPR008972">
    <property type="entry name" value="Cupredoxin"/>
</dbReference>
<gene>
    <name evidence="10" type="ORF">L596_008343</name>
</gene>
<keyword evidence="5" id="KW-0325">Glycoprotein</keyword>
<evidence type="ECO:0000256" key="6">
    <source>
        <dbReference type="PROSITE-ProRule" id="PRU00884"/>
    </source>
</evidence>
<sequence length="360" mass="40152">MSLHRLLNFVVLLLLIHPSFGKRHADLLWSCKNSFFSDYERTSSSASISVEFNDELTIACPHYEFPLPKNAEVSKIYMVSDMAYLNCQLDSSAEEFLACDKPRQPKNRKIVFRPYSPLPNGLEFAAGKSYYLITTSNGTKSGLNGRFKGLCASSNLRLRIDVAARMPSTSAPSTPAPETLEFLRDSHDSVVILVSEQYNSDEVESDPKSSTETPRIQNDSRFALGSRQISRAQRTNIKPGSVIDEAYSRQLDLAKFQYVLNMAQNGAVGSISFSNGEISSVPSVVAEKKAPKPDIVHIPVKKVEESSYRSDFLTTFDRNNHFTNDYVIQNSPENPLQDSSTFSSKLHLFLGLLVLVLAIF</sequence>
<dbReference type="GO" id="GO:0007411">
    <property type="term" value="P:axon guidance"/>
    <property type="evidence" value="ECO:0007669"/>
    <property type="project" value="TreeGrafter"/>
</dbReference>
<dbReference type="EMBL" id="AZBU02000002">
    <property type="protein sequence ID" value="TKR93985.1"/>
    <property type="molecule type" value="Genomic_DNA"/>
</dbReference>
<dbReference type="PANTHER" id="PTHR11304:SF29">
    <property type="entry name" value="EPHRIN"/>
    <property type="match status" value="1"/>
</dbReference>
<evidence type="ECO:0000313" key="10">
    <source>
        <dbReference type="EMBL" id="TKR93985.1"/>
    </source>
</evidence>
<dbReference type="Proteomes" id="UP000298663">
    <property type="component" value="Unassembled WGS sequence"/>
</dbReference>
<evidence type="ECO:0000256" key="5">
    <source>
        <dbReference type="ARBA" id="ARBA00023180"/>
    </source>
</evidence>
<organism evidence="10 11">
    <name type="scientific">Steinernema carpocapsae</name>
    <name type="common">Entomopathogenic nematode</name>
    <dbReference type="NCBI Taxonomy" id="34508"/>
    <lineage>
        <taxon>Eukaryota</taxon>
        <taxon>Metazoa</taxon>
        <taxon>Ecdysozoa</taxon>
        <taxon>Nematoda</taxon>
        <taxon>Chromadorea</taxon>
        <taxon>Rhabditida</taxon>
        <taxon>Tylenchina</taxon>
        <taxon>Panagrolaimomorpha</taxon>
        <taxon>Strongyloidoidea</taxon>
        <taxon>Steinernematidae</taxon>
        <taxon>Steinernema</taxon>
    </lineage>
</organism>
<reference evidence="10 11" key="1">
    <citation type="journal article" date="2015" name="Genome Biol.">
        <title>Comparative genomics of Steinernema reveals deeply conserved gene regulatory networks.</title>
        <authorList>
            <person name="Dillman A.R."/>
            <person name="Macchietto M."/>
            <person name="Porter C.F."/>
            <person name="Rogers A."/>
            <person name="Williams B."/>
            <person name="Antoshechkin I."/>
            <person name="Lee M.M."/>
            <person name="Goodwin Z."/>
            <person name="Lu X."/>
            <person name="Lewis E.E."/>
            <person name="Goodrich-Blair H."/>
            <person name="Stock S.P."/>
            <person name="Adams B.J."/>
            <person name="Sternberg P.W."/>
            <person name="Mortazavi A."/>
        </authorList>
    </citation>
    <scope>NUCLEOTIDE SEQUENCE [LARGE SCALE GENOMIC DNA]</scope>
    <source>
        <strain evidence="10 11">ALL</strain>
    </source>
</reference>
<evidence type="ECO:0000313" key="11">
    <source>
        <dbReference type="Proteomes" id="UP000298663"/>
    </source>
</evidence>
<keyword evidence="2 8" id="KW-0732">Signal</keyword>
<evidence type="ECO:0000256" key="1">
    <source>
        <dbReference type="ARBA" id="ARBA00004370"/>
    </source>
</evidence>
<reference evidence="10 11" key="2">
    <citation type="journal article" date="2019" name="G3 (Bethesda)">
        <title>Hybrid Assembly of the Genome of the Entomopathogenic Nematode Steinernema carpocapsae Identifies the X-Chromosome.</title>
        <authorList>
            <person name="Serra L."/>
            <person name="Macchietto M."/>
            <person name="Macias-Munoz A."/>
            <person name="McGill C.J."/>
            <person name="Rodriguez I.M."/>
            <person name="Rodriguez B."/>
            <person name="Murad R."/>
            <person name="Mortazavi A."/>
        </authorList>
    </citation>
    <scope>NUCLEOTIDE SEQUENCE [LARGE SCALE GENOMIC DNA]</scope>
    <source>
        <strain evidence="10 11">ALL</strain>
    </source>
</reference>
<feature type="domain" description="Ephrin RBD" evidence="9">
    <location>
        <begin position="22"/>
        <end position="162"/>
    </location>
</feature>
<keyword evidence="4 6" id="KW-1015">Disulfide bond</keyword>
<comment type="caution">
    <text evidence="6">Lacks conserved residue(s) required for the propagation of feature annotation.</text>
</comment>
<comment type="subcellular location">
    <subcellularLocation>
        <location evidence="1">Membrane</location>
    </subcellularLocation>
</comment>
<dbReference type="AlphaFoldDB" id="A0A4V6A6B5"/>
<protein>
    <recommendedName>
        <fullName evidence="9">Ephrin RBD domain-containing protein</fullName>
    </recommendedName>
</protein>
<dbReference type="InterPro" id="IPR001799">
    <property type="entry name" value="Ephrin_RBD"/>
</dbReference>
<dbReference type="PANTHER" id="PTHR11304">
    <property type="entry name" value="EPHRIN"/>
    <property type="match status" value="1"/>
</dbReference>
<dbReference type="Pfam" id="PF00812">
    <property type="entry name" value="Ephrin"/>
    <property type="match status" value="1"/>
</dbReference>
<evidence type="ECO:0000256" key="3">
    <source>
        <dbReference type="ARBA" id="ARBA00023136"/>
    </source>
</evidence>
<dbReference type="SUPFAM" id="SSF49503">
    <property type="entry name" value="Cupredoxins"/>
    <property type="match status" value="1"/>
</dbReference>
<evidence type="ECO:0000256" key="8">
    <source>
        <dbReference type="SAM" id="SignalP"/>
    </source>
</evidence>
<evidence type="ECO:0000259" key="9">
    <source>
        <dbReference type="PROSITE" id="PS51551"/>
    </source>
</evidence>
<name>A0A4V6A6B5_STECR</name>
<evidence type="ECO:0000256" key="7">
    <source>
        <dbReference type="RuleBase" id="RU004375"/>
    </source>
</evidence>
<feature type="signal peptide" evidence="8">
    <location>
        <begin position="1"/>
        <end position="21"/>
    </location>
</feature>
<proteinExistence type="inferred from homology"/>
<keyword evidence="11" id="KW-1185">Reference proteome</keyword>
<comment type="caution">
    <text evidence="10">The sequence shown here is derived from an EMBL/GenBank/DDBJ whole genome shotgun (WGS) entry which is preliminary data.</text>
</comment>
<evidence type="ECO:0000256" key="2">
    <source>
        <dbReference type="ARBA" id="ARBA00022729"/>
    </source>
</evidence>